<dbReference type="InterPro" id="IPR013815">
    <property type="entry name" value="ATP_grasp_subdomain_1"/>
</dbReference>
<dbReference type="InterPro" id="IPR053191">
    <property type="entry name" value="DcsG_Biosynth_Enzyme"/>
</dbReference>
<dbReference type="Gene3D" id="3.30.1490.20">
    <property type="entry name" value="ATP-grasp fold, A domain"/>
    <property type="match status" value="1"/>
</dbReference>
<evidence type="ECO:0000313" key="1">
    <source>
        <dbReference type="EMBL" id="MFD1143626.1"/>
    </source>
</evidence>
<organism evidence="1 2">
    <name type="scientific">Larkinella insperata</name>
    <dbReference type="NCBI Taxonomy" id="332158"/>
    <lineage>
        <taxon>Bacteria</taxon>
        <taxon>Pseudomonadati</taxon>
        <taxon>Bacteroidota</taxon>
        <taxon>Cytophagia</taxon>
        <taxon>Cytophagales</taxon>
        <taxon>Spirosomataceae</taxon>
        <taxon>Larkinella</taxon>
    </lineage>
</organism>
<accession>A0ABW3QKM6</accession>
<dbReference type="PANTHER" id="PTHR39217:SF1">
    <property type="entry name" value="GLUTATHIONE SYNTHETASE"/>
    <property type="match status" value="1"/>
</dbReference>
<proteinExistence type="predicted"/>
<dbReference type="SUPFAM" id="SSF56059">
    <property type="entry name" value="Glutathione synthetase ATP-binding domain-like"/>
    <property type="match status" value="1"/>
</dbReference>
<dbReference type="GO" id="GO:0016874">
    <property type="term" value="F:ligase activity"/>
    <property type="evidence" value="ECO:0007669"/>
    <property type="project" value="UniProtKB-KW"/>
</dbReference>
<dbReference type="PANTHER" id="PTHR39217">
    <property type="match status" value="1"/>
</dbReference>
<keyword evidence="2" id="KW-1185">Reference proteome</keyword>
<dbReference type="Gene3D" id="3.40.50.20">
    <property type="match status" value="1"/>
</dbReference>
<dbReference type="RefSeq" id="WP_379884498.1">
    <property type="nucleotide sequence ID" value="NZ_JBHTLP010000016.1"/>
</dbReference>
<dbReference type="Proteomes" id="UP001597116">
    <property type="component" value="Unassembled WGS sequence"/>
</dbReference>
<dbReference type="EMBL" id="JBHTLP010000016">
    <property type="protein sequence ID" value="MFD1143626.1"/>
    <property type="molecule type" value="Genomic_DNA"/>
</dbReference>
<gene>
    <name evidence="1" type="ORF">ACFQ4C_21035</name>
</gene>
<comment type="caution">
    <text evidence="1">The sequence shown here is derived from an EMBL/GenBank/DDBJ whole genome shotgun (WGS) entry which is preliminary data.</text>
</comment>
<evidence type="ECO:0000313" key="2">
    <source>
        <dbReference type="Proteomes" id="UP001597116"/>
    </source>
</evidence>
<protein>
    <submittedName>
        <fullName evidence="1">RimK family alpha-L-glutamate ligase</fullName>
    </submittedName>
</protein>
<name>A0ABW3QKM6_9BACT</name>
<keyword evidence="1" id="KW-0436">Ligase</keyword>
<reference evidence="2" key="1">
    <citation type="journal article" date="2019" name="Int. J. Syst. Evol. Microbiol.">
        <title>The Global Catalogue of Microorganisms (GCM) 10K type strain sequencing project: providing services to taxonomists for standard genome sequencing and annotation.</title>
        <authorList>
            <consortium name="The Broad Institute Genomics Platform"/>
            <consortium name="The Broad Institute Genome Sequencing Center for Infectious Disease"/>
            <person name="Wu L."/>
            <person name="Ma J."/>
        </authorList>
    </citation>
    <scope>NUCLEOTIDE SEQUENCE [LARGE SCALE GENOMIC DNA]</scope>
    <source>
        <strain evidence="2">CCUG 55608</strain>
    </source>
</reference>
<sequence length="322" mass="36649">MDDNKTFTLLGDKFAAASIDFSRPMRVAFITYDGSVKYSAANGFDEIQDLLPFLQSKGLDIHEEIWDDPAVDWTAYQVALLRMPWDYHQKFEEFKAWLTKIESLGITLLNNYETVRWNIDKHYLQQITNAGCQVIPSIFLEQGWNDGLPLLFDALSSDQIILKPCVSGGSRDTLKVSRTAFQEAQAVLAELLTQGAYIAQPFMKEINDGEWSFTFFNGTYSHTILKKPKAGDFRVQQFFGGTIERIDPQQEHIDQAASFVSAFAPETLYARVDGLMVDNNFMLMELELVEPFLYLAYHPEALGNFYRALTEKINELAEAEIA</sequence>
<dbReference type="Gene3D" id="3.30.470.20">
    <property type="entry name" value="ATP-grasp fold, B domain"/>
    <property type="match status" value="1"/>
</dbReference>